<evidence type="ECO:0000313" key="2">
    <source>
        <dbReference type="Proteomes" id="UP000499080"/>
    </source>
</evidence>
<reference evidence="1 2" key="1">
    <citation type="journal article" date="2019" name="Sci. Rep.">
        <title>Orb-weaving spider Araneus ventricosus genome elucidates the spidroin gene catalogue.</title>
        <authorList>
            <person name="Kono N."/>
            <person name="Nakamura H."/>
            <person name="Ohtoshi R."/>
            <person name="Moran D.A.P."/>
            <person name="Shinohara A."/>
            <person name="Yoshida Y."/>
            <person name="Fujiwara M."/>
            <person name="Mori M."/>
            <person name="Tomita M."/>
            <person name="Arakawa K."/>
        </authorList>
    </citation>
    <scope>NUCLEOTIDE SEQUENCE [LARGE SCALE GENOMIC DNA]</scope>
</reference>
<proteinExistence type="predicted"/>
<keyword evidence="2" id="KW-1185">Reference proteome</keyword>
<gene>
    <name evidence="1" type="ORF">AVEN_208430_1</name>
</gene>
<accession>A0A4Y2EG75</accession>
<name>A0A4Y2EG75_ARAVE</name>
<sequence>MNLHFPYEGGPIKKVWDLFLSPPDGAATLMLQRLDVTEGKKKESEVERGRYCPTARRKTLEGVATIRRVEERRETGIKSTATFGEHCTLR</sequence>
<organism evidence="1 2">
    <name type="scientific">Araneus ventricosus</name>
    <name type="common">Orbweaver spider</name>
    <name type="synonym">Epeira ventricosa</name>
    <dbReference type="NCBI Taxonomy" id="182803"/>
    <lineage>
        <taxon>Eukaryota</taxon>
        <taxon>Metazoa</taxon>
        <taxon>Ecdysozoa</taxon>
        <taxon>Arthropoda</taxon>
        <taxon>Chelicerata</taxon>
        <taxon>Arachnida</taxon>
        <taxon>Araneae</taxon>
        <taxon>Araneomorphae</taxon>
        <taxon>Entelegynae</taxon>
        <taxon>Araneoidea</taxon>
        <taxon>Araneidae</taxon>
        <taxon>Araneus</taxon>
    </lineage>
</organism>
<dbReference type="AlphaFoldDB" id="A0A4Y2EG75"/>
<comment type="caution">
    <text evidence="1">The sequence shown here is derived from an EMBL/GenBank/DDBJ whole genome shotgun (WGS) entry which is preliminary data.</text>
</comment>
<dbReference type="Proteomes" id="UP000499080">
    <property type="component" value="Unassembled WGS sequence"/>
</dbReference>
<evidence type="ECO:0000313" key="1">
    <source>
        <dbReference type="EMBL" id="GBM27266.1"/>
    </source>
</evidence>
<protein>
    <submittedName>
        <fullName evidence="1">Uncharacterized protein</fullName>
    </submittedName>
</protein>
<dbReference type="EMBL" id="BGPR01000580">
    <property type="protein sequence ID" value="GBM27266.1"/>
    <property type="molecule type" value="Genomic_DNA"/>
</dbReference>